<dbReference type="GO" id="GO:0070847">
    <property type="term" value="C:core mediator complex"/>
    <property type="evidence" value="ECO:0007669"/>
    <property type="project" value="TreeGrafter"/>
</dbReference>
<evidence type="ECO:0000256" key="5">
    <source>
        <dbReference type="ARBA" id="ARBA00023159"/>
    </source>
</evidence>
<dbReference type="PANTHER" id="PTHR15201">
    <property type="entry name" value="CRSP70"/>
    <property type="match status" value="1"/>
</dbReference>
<dbReference type="Gene3D" id="1.20.930.10">
    <property type="entry name" value="Conserved domain common to transcription factors TFIIS, elongin A, CRSP70"/>
    <property type="match status" value="1"/>
</dbReference>
<keyword evidence="7 9" id="KW-0539">Nucleus</keyword>
<feature type="compositionally biased region" description="Basic and acidic residues" evidence="10">
    <location>
        <begin position="251"/>
        <end position="266"/>
    </location>
</feature>
<evidence type="ECO:0000313" key="12">
    <source>
        <dbReference type="EMBL" id="CAH0384498.1"/>
    </source>
</evidence>
<dbReference type="PANTHER" id="PTHR15201:SF1">
    <property type="entry name" value="MEDIATOR OF RNA POLYMERASE II TRANSCRIPTION SUBUNIT 26"/>
    <property type="match status" value="1"/>
</dbReference>
<dbReference type="GO" id="GO:0016592">
    <property type="term" value="C:mediator complex"/>
    <property type="evidence" value="ECO:0007669"/>
    <property type="project" value="InterPro"/>
</dbReference>
<feature type="compositionally biased region" description="Polar residues" evidence="10">
    <location>
        <begin position="222"/>
        <end position="233"/>
    </location>
</feature>
<dbReference type="EMBL" id="OU963863">
    <property type="protein sequence ID" value="CAH0384498.1"/>
    <property type="molecule type" value="Genomic_DNA"/>
</dbReference>
<feature type="compositionally biased region" description="Basic residues" evidence="10">
    <location>
        <begin position="186"/>
        <end position="196"/>
    </location>
</feature>
<dbReference type="InterPro" id="IPR003617">
    <property type="entry name" value="TFIIS/CRSP70_N_sub"/>
</dbReference>
<dbReference type="CDD" id="cd00183">
    <property type="entry name" value="TFIIS_I"/>
    <property type="match status" value="1"/>
</dbReference>
<evidence type="ECO:0000256" key="9">
    <source>
        <dbReference type="PROSITE-ProRule" id="PRU00649"/>
    </source>
</evidence>
<dbReference type="SUPFAM" id="SSF47676">
    <property type="entry name" value="Conserved domain common to transcription factors TFIIS, elongin A, CRSP70"/>
    <property type="match status" value="1"/>
</dbReference>
<evidence type="ECO:0000256" key="3">
    <source>
        <dbReference type="ARBA" id="ARBA00019686"/>
    </source>
</evidence>
<accession>A0A9P0A554</accession>
<evidence type="ECO:0000259" key="11">
    <source>
        <dbReference type="PROSITE" id="PS51319"/>
    </source>
</evidence>
<dbReference type="GO" id="GO:0006357">
    <property type="term" value="P:regulation of transcription by RNA polymerase II"/>
    <property type="evidence" value="ECO:0007669"/>
    <property type="project" value="InterPro"/>
</dbReference>
<keyword evidence="13" id="KW-1185">Reference proteome</keyword>
<dbReference type="SMART" id="SM00509">
    <property type="entry name" value="TFS2N"/>
    <property type="match status" value="1"/>
</dbReference>
<sequence>MQHSPTDIKDRLLRGLDEEYNVVDMGVVAEVISILEKMPITKEALEVTRLGKCVNLLRKKTDCESLAKRAKNLVKRWRNLVDLSGASQQNGAAVEKSVNPHEPLVESVPRTHAANKRLRKAEDDSCETYEPQKKKSRINGLTRSQPVIANAEGECSRREEPVPVEYFPPAEVQVPQDPPMEPPPGPKKRGRKKGSKNRSTLLKAAGTVPVDDDPIKEKIASISRTPKVKTTQELVAMLGSKTGELDVNVVPKDRSSSLKNSLKKDQSLSSKYLSQEDIPSTPDKPSSPIIIDNDSPTIEKLEPPPEDPPPIPPPKFNTVEEILSQLPPIDIDAISWDETPVPSPPASPVVTVDDLERLHGECVEGLNGVWEHSAPPAPLQSETFREWQEMVHRRSYHNDLLRILPYTVID</sequence>
<comment type="similarity">
    <text evidence="2">Belongs to the Mediator complex subunit 26 family.</text>
</comment>
<evidence type="ECO:0000256" key="7">
    <source>
        <dbReference type="ARBA" id="ARBA00023242"/>
    </source>
</evidence>
<keyword evidence="5" id="KW-0010">Activator</keyword>
<feature type="compositionally biased region" description="Pro residues" evidence="10">
    <location>
        <begin position="306"/>
        <end position="315"/>
    </location>
</feature>
<protein>
    <recommendedName>
        <fullName evidence="3">Mediator of RNA polymerase II transcription subunit 26</fullName>
    </recommendedName>
    <alternativeName>
        <fullName evidence="8">Mediator complex subunit 26</fullName>
    </alternativeName>
</protein>
<comment type="subcellular location">
    <subcellularLocation>
        <location evidence="1 9">Nucleus</location>
    </subcellularLocation>
</comment>
<proteinExistence type="inferred from homology"/>
<dbReference type="PROSITE" id="PS51319">
    <property type="entry name" value="TFIIS_N"/>
    <property type="match status" value="1"/>
</dbReference>
<feature type="region of interest" description="Disordered" evidence="10">
    <location>
        <begin position="88"/>
        <end position="146"/>
    </location>
</feature>
<dbReference type="KEGG" id="btab:109029847"/>
<name>A0A9P0A554_BEMTA</name>
<feature type="domain" description="TFIIS N-terminal" evidence="11">
    <location>
        <begin position="7"/>
        <end position="84"/>
    </location>
</feature>
<evidence type="ECO:0000256" key="8">
    <source>
        <dbReference type="ARBA" id="ARBA00031968"/>
    </source>
</evidence>
<dbReference type="InterPro" id="IPR017923">
    <property type="entry name" value="TFIIS_N"/>
</dbReference>
<reference evidence="12" key="1">
    <citation type="submission" date="2021-12" db="EMBL/GenBank/DDBJ databases">
        <authorList>
            <person name="King R."/>
        </authorList>
    </citation>
    <scope>NUCLEOTIDE SEQUENCE</scope>
</reference>
<keyword evidence="6" id="KW-0804">Transcription</keyword>
<feature type="compositionally biased region" description="Pro residues" evidence="10">
    <location>
        <begin position="176"/>
        <end position="185"/>
    </location>
</feature>
<dbReference type="GO" id="GO:0003712">
    <property type="term" value="F:transcription coregulator activity"/>
    <property type="evidence" value="ECO:0007669"/>
    <property type="project" value="TreeGrafter"/>
</dbReference>
<dbReference type="InterPro" id="IPR042376">
    <property type="entry name" value="MED26"/>
</dbReference>
<dbReference type="InterPro" id="IPR035441">
    <property type="entry name" value="TFIIS/LEDGF_dom_sf"/>
</dbReference>
<organism evidence="12 13">
    <name type="scientific">Bemisia tabaci</name>
    <name type="common">Sweetpotato whitefly</name>
    <name type="synonym">Aleurodes tabaci</name>
    <dbReference type="NCBI Taxonomy" id="7038"/>
    <lineage>
        <taxon>Eukaryota</taxon>
        <taxon>Metazoa</taxon>
        <taxon>Ecdysozoa</taxon>
        <taxon>Arthropoda</taxon>
        <taxon>Hexapoda</taxon>
        <taxon>Insecta</taxon>
        <taxon>Pterygota</taxon>
        <taxon>Neoptera</taxon>
        <taxon>Paraneoptera</taxon>
        <taxon>Hemiptera</taxon>
        <taxon>Sternorrhyncha</taxon>
        <taxon>Aleyrodoidea</taxon>
        <taxon>Aleyrodidae</taxon>
        <taxon>Aleyrodinae</taxon>
        <taxon>Bemisia</taxon>
    </lineage>
</organism>
<gene>
    <name evidence="12" type="ORF">BEMITA_LOCUS3817</name>
</gene>
<evidence type="ECO:0000256" key="2">
    <source>
        <dbReference type="ARBA" id="ARBA00009681"/>
    </source>
</evidence>
<dbReference type="AlphaFoldDB" id="A0A9P0A554"/>
<evidence type="ECO:0000256" key="10">
    <source>
        <dbReference type="SAM" id="MobiDB-lite"/>
    </source>
</evidence>
<feature type="region of interest" description="Disordered" evidence="10">
    <location>
        <begin position="167"/>
        <end position="315"/>
    </location>
</feature>
<evidence type="ECO:0000256" key="6">
    <source>
        <dbReference type="ARBA" id="ARBA00023163"/>
    </source>
</evidence>
<evidence type="ECO:0000256" key="4">
    <source>
        <dbReference type="ARBA" id="ARBA00023015"/>
    </source>
</evidence>
<dbReference type="Pfam" id="PF08711">
    <property type="entry name" value="Med26"/>
    <property type="match status" value="1"/>
</dbReference>
<evidence type="ECO:0000313" key="13">
    <source>
        <dbReference type="Proteomes" id="UP001152759"/>
    </source>
</evidence>
<dbReference type="GO" id="GO:0010628">
    <property type="term" value="P:positive regulation of gene expression"/>
    <property type="evidence" value="ECO:0007669"/>
    <property type="project" value="TreeGrafter"/>
</dbReference>
<evidence type="ECO:0000256" key="1">
    <source>
        <dbReference type="ARBA" id="ARBA00004123"/>
    </source>
</evidence>
<keyword evidence="4" id="KW-0805">Transcription regulation</keyword>
<dbReference type="Proteomes" id="UP001152759">
    <property type="component" value="Chromosome 2"/>
</dbReference>